<comment type="caution">
    <text evidence="1">The sequence shown here is derived from an EMBL/GenBank/DDBJ whole genome shotgun (WGS) entry which is preliminary data.</text>
</comment>
<dbReference type="AlphaFoldDB" id="A0AAE1ZAK6"/>
<reference evidence="1" key="2">
    <citation type="journal article" date="2023" name="Infect Dis Poverty">
        <title>Chromosome-scale genome of the human blood fluke Schistosoma mekongi and its implications for public health.</title>
        <authorList>
            <person name="Zhou M."/>
            <person name="Xu L."/>
            <person name="Xu D."/>
            <person name="Chen W."/>
            <person name="Khan J."/>
            <person name="Hu Y."/>
            <person name="Huang H."/>
            <person name="Wei H."/>
            <person name="Zhang Y."/>
            <person name="Chusongsang P."/>
            <person name="Tanasarnprasert K."/>
            <person name="Hu X."/>
            <person name="Limpanont Y."/>
            <person name="Lv Z."/>
        </authorList>
    </citation>
    <scope>NUCLEOTIDE SEQUENCE</scope>
    <source>
        <strain evidence="1">LV_2022a</strain>
    </source>
</reference>
<proteinExistence type="predicted"/>
<name>A0AAE1ZAK6_SCHME</name>
<gene>
    <name evidence="1" type="ORF">MN116_006094</name>
</gene>
<evidence type="ECO:0000313" key="2">
    <source>
        <dbReference type="Proteomes" id="UP001292079"/>
    </source>
</evidence>
<evidence type="ECO:0000313" key="1">
    <source>
        <dbReference type="EMBL" id="KAK4470551.1"/>
    </source>
</evidence>
<sequence length="175" mass="19582">MSSIAVQTEEVVDRIDVCPSLGIDLFTQILSILDDEQNSFHYDISERQPNFLPECSHNGDNTNGISEAKESYLDDDATDFQINNDNIDDMTTIELERSLQISESRLRNNLNGLNQVISALSSPSQSSTSYNEYIREWLNSTCDHQINPALNSPTVELVDGVSRNKPSTHVEMDGI</sequence>
<accession>A0AAE1ZAK6</accession>
<keyword evidence="2" id="KW-1185">Reference proteome</keyword>
<protein>
    <submittedName>
        <fullName evidence="1">Uncharacterized protein</fullName>
    </submittedName>
</protein>
<reference evidence="1" key="1">
    <citation type="submission" date="2022-04" db="EMBL/GenBank/DDBJ databases">
        <authorList>
            <person name="Xu L."/>
            <person name="Lv Z."/>
        </authorList>
    </citation>
    <scope>NUCLEOTIDE SEQUENCE</scope>
    <source>
        <strain evidence="1">LV_2022a</strain>
    </source>
</reference>
<dbReference type="EMBL" id="JALJAT010000004">
    <property type="protein sequence ID" value="KAK4470551.1"/>
    <property type="molecule type" value="Genomic_DNA"/>
</dbReference>
<dbReference type="Proteomes" id="UP001292079">
    <property type="component" value="Unassembled WGS sequence"/>
</dbReference>
<organism evidence="1 2">
    <name type="scientific">Schistosoma mekongi</name>
    <name type="common">Parasitic worm</name>
    <dbReference type="NCBI Taxonomy" id="38744"/>
    <lineage>
        <taxon>Eukaryota</taxon>
        <taxon>Metazoa</taxon>
        <taxon>Spiralia</taxon>
        <taxon>Lophotrochozoa</taxon>
        <taxon>Platyhelminthes</taxon>
        <taxon>Trematoda</taxon>
        <taxon>Digenea</taxon>
        <taxon>Strigeidida</taxon>
        <taxon>Schistosomatoidea</taxon>
        <taxon>Schistosomatidae</taxon>
        <taxon>Schistosoma</taxon>
    </lineage>
</organism>